<protein>
    <submittedName>
        <fullName evidence="1">Uncharacterized protein</fullName>
    </submittedName>
</protein>
<evidence type="ECO:0000313" key="2">
    <source>
        <dbReference type="Proteomes" id="UP000193431"/>
    </source>
</evidence>
<name>A0A1W6MIH7_9FLAO</name>
<dbReference type="InterPro" id="IPR005361">
    <property type="entry name" value="UPF0158"/>
</dbReference>
<reference evidence="1 2" key="1">
    <citation type="submission" date="2016-11" db="EMBL/GenBank/DDBJ databases">
        <title>Trade-off between light-utilization and light-protection in marine flavobacteria.</title>
        <authorList>
            <person name="Kumagai Y."/>
        </authorList>
    </citation>
    <scope>NUCLEOTIDE SEQUENCE [LARGE SCALE GENOMIC DNA]</scope>
    <source>
        <strain evidence="1 2">JCM 13191</strain>
    </source>
</reference>
<proteinExistence type="predicted"/>
<accession>A0A1W6MIH7</accession>
<evidence type="ECO:0000313" key="1">
    <source>
        <dbReference type="EMBL" id="ARN77390.1"/>
    </source>
</evidence>
<dbReference type="Proteomes" id="UP000193431">
    <property type="component" value="Chromosome"/>
</dbReference>
<dbReference type="Pfam" id="PF03682">
    <property type="entry name" value="UPF0158"/>
    <property type="match status" value="1"/>
</dbReference>
<dbReference type="OrthoDB" id="961309at2"/>
<dbReference type="RefSeq" id="WP_085766194.1">
    <property type="nucleotide sequence ID" value="NZ_CP019344.1"/>
</dbReference>
<gene>
    <name evidence="1" type="ORF">BST97_05000</name>
</gene>
<dbReference type="AlphaFoldDB" id="A0A1W6MIH7"/>
<dbReference type="InterPro" id="IPR036507">
    <property type="entry name" value="Telomere_rpt-bd_fac_dimer_sf"/>
</dbReference>
<dbReference type="STRING" id="331648.BST97_05000"/>
<sequence>MDNFKQNIIKEIAQELDCGFDCYYNFKTDEIIAIPSFSQFADEEDFKEAFSDSLEKVENHKADFIKIETLESFESFKIMELFVKQISDQNLRSELENLLANKKPFQNFKRKIDHSDFRQKWFEFKQNELEKRVRNELERGKPAHNNGYK</sequence>
<keyword evidence="2" id="KW-1185">Reference proteome</keyword>
<organism evidence="1 2">
    <name type="scientific">Nonlabens spongiae</name>
    <dbReference type="NCBI Taxonomy" id="331648"/>
    <lineage>
        <taxon>Bacteria</taxon>
        <taxon>Pseudomonadati</taxon>
        <taxon>Bacteroidota</taxon>
        <taxon>Flavobacteriia</taxon>
        <taxon>Flavobacteriales</taxon>
        <taxon>Flavobacteriaceae</taxon>
        <taxon>Nonlabens</taxon>
    </lineage>
</organism>
<dbReference type="EMBL" id="CP019344">
    <property type="protein sequence ID" value="ARN77390.1"/>
    <property type="molecule type" value="Genomic_DNA"/>
</dbReference>
<dbReference type="SUPFAM" id="SSF63600">
    <property type="entry name" value="Telomeric repeat binding factor (TRF) dimerisation domain"/>
    <property type="match status" value="1"/>
</dbReference>